<dbReference type="PaxDb" id="3055-EDO98165"/>
<dbReference type="KEGG" id="cre:CHLRE_17g711401v5"/>
<dbReference type="InterPro" id="IPR006593">
    <property type="entry name" value="Cyt_b561/ferric_Rdtase_TM"/>
</dbReference>
<keyword evidence="3 8" id="KW-0812">Transmembrane</keyword>
<feature type="compositionally biased region" description="Low complexity" evidence="7">
    <location>
        <begin position="38"/>
        <end position="55"/>
    </location>
</feature>
<keyword evidence="2" id="KW-0813">Transport</keyword>
<dbReference type="InParanoid" id="A0A2K3CPK7"/>
<dbReference type="EMBL" id="CM008978">
    <property type="protein sequence ID" value="PNW70234.1"/>
    <property type="molecule type" value="Genomic_DNA"/>
</dbReference>
<sequence>MTSAFLQARTTLPVNAACGPCATLLAGASPAPSSTMESPSAGTSPSPSPAAVSGMATPQCSTSSLGYACALPLAGGGGETLHWTAGTAAPPDNACTRPNASVAASASSSPADLIHFALSSPQSGFLAVGFTQRPGMMTPSNVVLGRIVSGVAQVNTFRPTSYSLGTPTTATGWAAGATVLSTSAGGRVLCFSVAADGAAAAATAPSRRRLAAATTTSAAHRRSLSDASASAVATTAATIPNNVLGLNAAGLEIIWASSNAPDAMHNRKSGVSLNVLSGAAAATTVSDRRNQMLALHGALAAAGWVLLVPLGLLLARHRRNIAPLRSAPKLGGKDMWFVLHLACVVTGVCCGAASIGVAVQELRGSGMSDSTETAHRAIGWTVLGLAVLQLMVGGVKPQPDAPRRQAWFRIHSNIGRVTTMLAWAGTGIGVYMATTRYGQDMTAWVAPLVATLGLMLGAELGLELSATAADGRAGEAYIVKELPTKSELGPQAGSSPSGRWMGGVSRKSSSGGGGLTHQSSGVTSQSSTGFEDKEATTGIDCTAAVSARG</sequence>
<evidence type="ECO:0000313" key="11">
    <source>
        <dbReference type="Proteomes" id="UP000006906"/>
    </source>
</evidence>
<evidence type="ECO:0000256" key="2">
    <source>
        <dbReference type="ARBA" id="ARBA00022448"/>
    </source>
</evidence>
<keyword evidence="6 8" id="KW-0472">Membrane</keyword>
<evidence type="ECO:0000256" key="5">
    <source>
        <dbReference type="ARBA" id="ARBA00022989"/>
    </source>
</evidence>
<dbReference type="GO" id="GO:0016020">
    <property type="term" value="C:membrane"/>
    <property type="evidence" value="ECO:0007669"/>
    <property type="project" value="UniProtKB-SubCell"/>
</dbReference>
<feature type="transmembrane region" description="Helical" evidence="8">
    <location>
        <begin position="336"/>
        <end position="357"/>
    </location>
</feature>
<keyword evidence="11" id="KW-1185">Reference proteome</keyword>
<dbReference type="CDD" id="cd08760">
    <property type="entry name" value="Cyt_b561_FRRS1_like"/>
    <property type="match status" value="1"/>
</dbReference>
<dbReference type="PANTHER" id="PTHR23130:SF171">
    <property type="entry name" value="OS01G0895300 PROTEIN"/>
    <property type="match status" value="1"/>
</dbReference>
<feature type="domain" description="Cytochrome b561" evidence="9">
    <location>
        <begin position="259"/>
        <end position="465"/>
    </location>
</feature>
<feature type="region of interest" description="Disordered" evidence="7">
    <location>
        <begin position="486"/>
        <end position="549"/>
    </location>
</feature>
<dbReference type="Gene3D" id="1.20.120.1770">
    <property type="match status" value="1"/>
</dbReference>
<dbReference type="GeneID" id="5725979"/>
<feature type="transmembrane region" description="Helical" evidence="8">
    <location>
        <begin position="441"/>
        <end position="462"/>
    </location>
</feature>
<proteinExistence type="predicted"/>
<evidence type="ECO:0000256" key="6">
    <source>
        <dbReference type="ARBA" id="ARBA00023136"/>
    </source>
</evidence>
<evidence type="ECO:0000256" key="7">
    <source>
        <dbReference type="SAM" id="MobiDB-lite"/>
    </source>
</evidence>
<dbReference type="FunCoup" id="A0A2K3CPK7">
    <property type="interactions" value="149"/>
</dbReference>
<comment type="subcellular location">
    <subcellularLocation>
        <location evidence="1">Membrane</location>
    </subcellularLocation>
</comment>
<dbReference type="Gramene" id="PNW70234">
    <property type="protein sequence ID" value="PNW70234"/>
    <property type="gene ID" value="CHLRE_17g711401v5"/>
</dbReference>
<keyword evidence="5 8" id="KW-1133">Transmembrane helix</keyword>
<dbReference type="OrthoDB" id="544907at2759"/>
<evidence type="ECO:0000256" key="8">
    <source>
        <dbReference type="SAM" id="Phobius"/>
    </source>
</evidence>
<dbReference type="STRING" id="3055.A0A2K3CPK7"/>
<feature type="transmembrane region" description="Helical" evidence="8">
    <location>
        <begin position="416"/>
        <end position="435"/>
    </location>
</feature>
<organism evidence="10 11">
    <name type="scientific">Chlamydomonas reinhardtii</name>
    <name type="common">Chlamydomonas smithii</name>
    <dbReference type="NCBI Taxonomy" id="3055"/>
    <lineage>
        <taxon>Eukaryota</taxon>
        <taxon>Viridiplantae</taxon>
        <taxon>Chlorophyta</taxon>
        <taxon>core chlorophytes</taxon>
        <taxon>Chlorophyceae</taxon>
        <taxon>CS clade</taxon>
        <taxon>Chlamydomonadales</taxon>
        <taxon>Chlamydomonadaceae</taxon>
        <taxon>Chlamydomonas</taxon>
    </lineage>
</organism>
<dbReference type="PANTHER" id="PTHR23130">
    <property type="entry name" value="CYTOCHROME B561 AND DOMON DOMAIN-CONTAINING PROTEIN"/>
    <property type="match status" value="1"/>
</dbReference>
<feature type="transmembrane region" description="Helical" evidence="8">
    <location>
        <begin position="293"/>
        <end position="315"/>
    </location>
</feature>
<dbReference type="AlphaFoldDB" id="A0A2K3CPK7"/>
<feature type="compositionally biased region" description="Low complexity" evidence="7">
    <location>
        <begin position="518"/>
        <end position="529"/>
    </location>
</feature>
<evidence type="ECO:0000256" key="4">
    <source>
        <dbReference type="ARBA" id="ARBA00022982"/>
    </source>
</evidence>
<evidence type="ECO:0000313" key="10">
    <source>
        <dbReference type="EMBL" id="PNW70234.1"/>
    </source>
</evidence>
<feature type="transmembrane region" description="Helical" evidence="8">
    <location>
        <begin position="377"/>
        <end position="395"/>
    </location>
</feature>
<accession>A0A2K3CPK7</accession>
<keyword evidence="4" id="KW-0249">Electron transport</keyword>
<name>A0A2K3CPK7_CHLRE</name>
<protein>
    <recommendedName>
        <fullName evidence="9">Cytochrome b561 domain-containing protein</fullName>
    </recommendedName>
</protein>
<dbReference type="SMART" id="SM00665">
    <property type="entry name" value="B561"/>
    <property type="match status" value="1"/>
</dbReference>
<evidence type="ECO:0000256" key="3">
    <source>
        <dbReference type="ARBA" id="ARBA00022692"/>
    </source>
</evidence>
<dbReference type="ExpressionAtlas" id="A0A2K3CPK7">
    <property type="expression patterns" value="baseline"/>
</dbReference>
<dbReference type="PROSITE" id="PS50939">
    <property type="entry name" value="CYTOCHROME_B561"/>
    <property type="match status" value="1"/>
</dbReference>
<evidence type="ECO:0000256" key="1">
    <source>
        <dbReference type="ARBA" id="ARBA00004370"/>
    </source>
</evidence>
<evidence type="ECO:0000259" key="9">
    <source>
        <dbReference type="PROSITE" id="PS50939"/>
    </source>
</evidence>
<reference evidence="10 11" key="1">
    <citation type="journal article" date="2007" name="Science">
        <title>The Chlamydomonas genome reveals the evolution of key animal and plant functions.</title>
        <authorList>
            <person name="Merchant S.S."/>
            <person name="Prochnik S.E."/>
            <person name="Vallon O."/>
            <person name="Harris E.H."/>
            <person name="Karpowicz S.J."/>
            <person name="Witman G.B."/>
            <person name="Terry A."/>
            <person name="Salamov A."/>
            <person name="Fritz-Laylin L.K."/>
            <person name="Marechal-Drouard L."/>
            <person name="Marshall W.F."/>
            <person name="Qu L.H."/>
            <person name="Nelson D.R."/>
            <person name="Sanderfoot A.A."/>
            <person name="Spalding M.H."/>
            <person name="Kapitonov V.V."/>
            <person name="Ren Q."/>
            <person name="Ferris P."/>
            <person name="Lindquist E."/>
            <person name="Shapiro H."/>
            <person name="Lucas S.M."/>
            <person name="Grimwood J."/>
            <person name="Schmutz J."/>
            <person name="Cardol P."/>
            <person name="Cerutti H."/>
            <person name="Chanfreau G."/>
            <person name="Chen C.L."/>
            <person name="Cognat V."/>
            <person name="Croft M.T."/>
            <person name="Dent R."/>
            <person name="Dutcher S."/>
            <person name="Fernandez E."/>
            <person name="Fukuzawa H."/>
            <person name="Gonzalez-Ballester D."/>
            <person name="Gonzalez-Halphen D."/>
            <person name="Hallmann A."/>
            <person name="Hanikenne M."/>
            <person name="Hippler M."/>
            <person name="Inwood W."/>
            <person name="Jabbari K."/>
            <person name="Kalanon M."/>
            <person name="Kuras R."/>
            <person name="Lefebvre P.A."/>
            <person name="Lemaire S.D."/>
            <person name="Lobanov A.V."/>
            <person name="Lohr M."/>
            <person name="Manuell A."/>
            <person name="Meier I."/>
            <person name="Mets L."/>
            <person name="Mittag M."/>
            <person name="Mittelmeier T."/>
            <person name="Moroney J.V."/>
            <person name="Moseley J."/>
            <person name="Napoli C."/>
            <person name="Nedelcu A.M."/>
            <person name="Niyogi K."/>
            <person name="Novoselov S.V."/>
            <person name="Paulsen I.T."/>
            <person name="Pazour G."/>
            <person name="Purton S."/>
            <person name="Ral J.P."/>
            <person name="Riano-Pachon D.M."/>
            <person name="Riekhof W."/>
            <person name="Rymarquis L."/>
            <person name="Schroda M."/>
            <person name="Stern D."/>
            <person name="Umen J."/>
            <person name="Willows R."/>
            <person name="Wilson N."/>
            <person name="Zimmer S.L."/>
            <person name="Allmer J."/>
            <person name="Balk J."/>
            <person name="Bisova K."/>
            <person name="Chen C.J."/>
            <person name="Elias M."/>
            <person name="Gendler K."/>
            <person name="Hauser C."/>
            <person name="Lamb M.R."/>
            <person name="Ledford H."/>
            <person name="Long J.C."/>
            <person name="Minagawa J."/>
            <person name="Page M.D."/>
            <person name="Pan J."/>
            <person name="Pootakham W."/>
            <person name="Roje S."/>
            <person name="Rose A."/>
            <person name="Stahlberg E."/>
            <person name="Terauchi A.M."/>
            <person name="Yang P."/>
            <person name="Ball S."/>
            <person name="Bowler C."/>
            <person name="Dieckmann C.L."/>
            <person name="Gladyshev V.N."/>
            <person name="Green P."/>
            <person name="Jorgensen R."/>
            <person name="Mayfield S."/>
            <person name="Mueller-Roeber B."/>
            <person name="Rajamani S."/>
            <person name="Sayre R.T."/>
            <person name="Brokstein P."/>
            <person name="Dubchak I."/>
            <person name="Goodstein D."/>
            <person name="Hornick L."/>
            <person name="Huang Y.W."/>
            <person name="Jhaveri J."/>
            <person name="Luo Y."/>
            <person name="Martinez D."/>
            <person name="Ngau W.C."/>
            <person name="Otillar B."/>
            <person name="Poliakov A."/>
            <person name="Porter A."/>
            <person name="Szajkowski L."/>
            <person name="Werner G."/>
            <person name="Zhou K."/>
            <person name="Grigoriev I.V."/>
            <person name="Rokhsar D.S."/>
            <person name="Grossman A.R."/>
        </authorList>
    </citation>
    <scope>NUCLEOTIDE SEQUENCE [LARGE SCALE GENOMIC DNA]</scope>
    <source>
        <strain evidence="11">CC-503</strain>
    </source>
</reference>
<dbReference type="Proteomes" id="UP000006906">
    <property type="component" value="Chromosome 17"/>
</dbReference>
<feature type="region of interest" description="Disordered" evidence="7">
    <location>
        <begin position="29"/>
        <end position="55"/>
    </location>
</feature>
<dbReference type="RefSeq" id="XP_001700476.2">
    <property type="nucleotide sequence ID" value="XM_001700424.3"/>
</dbReference>
<gene>
    <name evidence="10" type="ORF">CHLRE_17g711401v5</name>
</gene>